<feature type="chain" id="PRO_5041311243" evidence="10">
    <location>
        <begin position="23"/>
        <end position="923"/>
    </location>
</feature>
<dbReference type="InterPro" id="IPR010104">
    <property type="entry name" value="TonB_rcpt_bac"/>
</dbReference>
<dbReference type="NCBIfam" id="TIGR01782">
    <property type="entry name" value="TonB-Xanth-Caul"/>
    <property type="match status" value="1"/>
</dbReference>
<evidence type="ECO:0000256" key="9">
    <source>
        <dbReference type="RuleBase" id="RU003357"/>
    </source>
</evidence>
<name>A0AA41Y9V7_9BACT</name>
<evidence type="ECO:0000256" key="3">
    <source>
        <dbReference type="ARBA" id="ARBA00022452"/>
    </source>
</evidence>
<dbReference type="InterPro" id="IPR008969">
    <property type="entry name" value="CarboxyPept-like_regulatory"/>
</dbReference>
<accession>A0AA41Y9V7</accession>
<dbReference type="Gene3D" id="2.170.130.10">
    <property type="entry name" value="TonB-dependent receptor, plug domain"/>
    <property type="match status" value="1"/>
</dbReference>
<keyword evidence="14" id="KW-1185">Reference proteome</keyword>
<keyword evidence="2 8" id="KW-0813">Transport</keyword>
<keyword evidence="10" id="KW-0732">Signal</keyword>
<dbReference type="Pfam" id="PF07715">
    <property type="entry name" value="Plug"/>
    <property type="match status" value="1"/>
</dbReference>
<keyword evidence="4 8" id="KW-0812">Transmembrane</keyword>
<evidence type="ECO:0000313" key="14">
    <source>
        <dbReference type="Proteomes" id="UP001163821"/>
    </source>
</evidence>
<dbReference type="PANTHER" id="PTHR40980:SF4">
    <property type="entry name" value="TONB-DEPENDENT RECEPTOR-LIKE BETA-BARREL DOMAIN-CONTAINING PROTEIN"/>
    <property type="match status" value="1"/>
</dbReference>
<keyword evidence="5 9" id="KW-0798">TonB box</keyword>
<dbReference type="AlphaFoldDB" id="A0AA41Y9V7"/>
<protein>
    <submittedName>
        <fullName evidence="13">TonB-dependent receptor</fullName>
    </submittedName>
</protein>
<reference evidence="13" key="1">
    <citation type="submission" date="2022-10" db="EMBL/GenBank/DDBJ databases">
        <title>Gaoshiqiia sediminis gen. nov., sp. nov., isolated from coastal sediment.</title>
        <authorList>
            <person name="Yu W.X."/>
            <person name="Mu D.S."/>
            <person name="Du J.Z."/>
            <person name="Liang Y.Q."/>
        </authorList>
    </citation>
    <scope>NUCLEOTIDE SEQUENCE</scope>
    <source>
        <strain evidence="13">A06</strain>
    </source>
</reference>
<evidence type="ECO:0000259" key="12">
    <source>
        <dbReference type="Pfam" id="PF07715"/>
    </source>
</evidence>
<evidence type="ECO:0000256" key="1">
    <source>
        <dbReference type="ARBA" id="ARBA00004571"/>
    </source>
</evidence>
<evidence type="ECO:0000256" key="6">
    <source>
        <dbReference type="ARBA" id="ARBA00023136"/>
    </source>
</evidence>
<feature type="domain" description="TonB-dependent receptor plug" evidence="12">
    <location>
        <begin position="137"/>
        <end position="240"/>
    </location>
</feature>
<dbReference type="InterPro" id="IPR012910">
    <property type="entry name" value="Plug_dom"/>
</dbReference>
<dbReference type="RefSeq" id="WP_282592544.1">
    <property type="nucleotide sequence ID" value="NZ_JAPAAF010000026.1"/>
</dbReference>
<keyword evidence="7 8" id="KW-0998">Cell outer membrane</keyword>
<evidence type="ECO:0000256" key="4">
    <source>
        <dbReference type="ARBA" id="ARBA00022692"/>
    </source>
</evidence>
<dbReference type="Proteomes" id="UP001163821">
    <property type="component" value="Unassembled WGS sequence"/>
</dbReference>
<feature type="signal peptide" evidence="10">
    <location>
        <begin position="1"/>
        <end position="22"/>
    </location>
</feature>
<dbReference type="SUPFAM" id="SSF56935">
    <property type="entry name" value="Porins"/>
    <property type="match status" value="1"/>
</dbReference>
<comment type="caution">
    <text evidence="13">The sequence shown here is derived from an EMBL/GenBank/DDBJ whole genome shotgun (WGS) entry which is preliminary data.</text>
</comment>
<sequence>MKTTKFLLTILSIIFFHNFLHADVDPADDSKSNKGIIAGRIIDEQNLPLPGATVLIKSLNEATVSDVNGYYRLVKIEPGHYELTVTYIGFKAQSQQVRVAAGETTIADFRMEAGIELNEVVVTGGLQGQSKALNQQKNTVNITNIISSDQVGRFPDANIGDALKRIPGINVQYDQGEARFGHIRGTSPEYNSVTIDGDRIPSAEAEIRAVQLDLVPADMIQSMEVNKVVTADMDADAIGGSVNLVTRSNPYRQRLSGTVGTTYNLLSEKPTENISLLYADRFLNNKLGMTLAGSYQNHQLGSDNIEAEWDEADNGMIMKEFQVRTYHVQRLRQSYSAAFDYAFNPSHKIDAKVMYNHRNDWENRYRVVYADLDEPGESTIERQLKAGKDKDARLEDQRTFHVSLKGEHQLGMLGIKWKGAYAKASEERPNERYLQYVYEDVTINQDLSDTEKPHLIVTEPDAVDFNGNWELDELTEQYQYTEDIDKVVGVDFKLPLSPQGANSILRVGAKYKSKSKNRENDFYEYSPEDETAFNSDAFSQTKVQTKDNFLAGDYVAGTFVKKEFLGNLDLENVANFEKEQDPEELAGNFDAKEDVLAGYIRFDQKIGKLDVLAGLRIEDTKLEYSGYEIVLDEDGDFESLNKTQTQESGYTNVLPSLLLKYALSNNTQLKAGWTNTIARPRYYDLVPHVETNREDNELTIGNPGLEPTTSMNFDLMLEHYFKSVGLISGGVFYKDINDFIVEEVKDDYSFMNNTWDEFSQPINAGNATLYGFEVAFQRQLDFLPGFLRQFGIYANYTYTKSEVSDFKIEDRENEELSLPGTPENNFNASLYYEGKKLSARLSFNYASDFIDEVGGEAFEDRYYDKVTYMDFNTSYAFSNKLRVFAEVNNLLNTPLRYYQGESKYTMQAEYYNAKINFGLKFDL</sequence>
<evidence type="ECO:0000256" key="10">
    <source>
        <dbReference type="SAM" id="SignalP"/>
    </source>
</evidence>
<keyword evidence="6 8" id="KW-0472">Membrane</keyword>
<dbReference type="PANTHER" id="PTHR40980">
    <property type="entry name" value="PLUG DOMAIN-CONTAINING PROTEIN"/>
    <property type="match status" value="1"/>
</dbReference>
<gene>
    <name evidence="13" type="ORF">N2K84_14510</name>
</gene>
<evidence type="ECO:0000313" key="13">
    <source>
        <dbReference type="EMBL" id="MCW0483952.1"/>
    </source>
</evidence>
<dbReference type="SUPFAM" id="SSF49464">
    <property type="entry name" value="Carboxypeptidase regulatory domain-like"/>
    <property type="match status" value="1"/>
</dbReference>
<dbReference type="InterPro" id="IPR037066">
    <property type="entry name" value="Plug_dom_sf"/>
</dbReference>
<dbReference type="Pfam" id="PF00593">
    <property type="entry name" value="TonB_dep_Rec_b-barrel"/>
    <property type="match status" value="1"/>
</dbReference>
<dbReference type="InterPro" id="IPR036942">
    <property type="entry name" value="Beta-barrel_TonB_sf"/>
</dbReference>
<proteinExistence type="inferred from homology"/>
<comment type="subcellular location">
    <subcellularLocation>
        <location evidence="1 8">Cell outer membrane</location>
        <topology evidence="1 8">Multi-pass membrane protein</topology>
    </subcellularLocation>
</comment>
<evidence type="ECO:0000259" key="11">
    <source>
        <dbReference type="Pfam" id="PF00593"/>
    </source>
</evidence>
<dbReference type="InterPro" id="IPR039426">
    <property type="entry name" value="TonB-dep_rcpt-like"/>
</dbReference>
<dbReference type="EMBL" id="JAPAAF010000026">
    <property type="protein sequence ID" value="MCW0483952.1"/>
    <property type="molecule type" value="Genomic_DNA"/>
</dbReference>
<dbReference type="Pfam" id="PF13715">
    <property type="entry name" value="CarbopepD_reg_2"/>
    <property type="match status" value="1"/>
</dbReference>
<dbReference type="PROSITE" id="PS52016">
    <property type="entry name" value="TONB_DEPENDENT_REC_3"/>
    <property type="match status" value="1"/>
</dbReference>
<dbReference type="InterPro" id="IPR000531">
    <property type="entry name" value="Beta-barrel_TonB"/>
</dbReference>
<dbReference type="Gene3D" id="2.40.170.20">
    <property type="entry name" value="TonB-dependent receptor, beta-barrel domain"/>
    <property type="match status" value="1"/>
</dbReference>
<comment type="similarity">
    <text evidence="8 9">Belongs to the TonB-dependent receptor family.</text>
</comment>
<organism evidence="13 14">
    <name type="scientific">Gaoshiqia sediminis</name>
    <dbReference type="NCBI Taxonomy" id="2986998"/>
    <lineage>
        <taxon>Bacteria</taxon>
        <taxon>Pseudomonadati</taxon>
        <taxon>Bacteroidota</taxon>
        <taxon>Bacteroidia</taxon>
        <taxon>Marinilabiliales</taxon>
        <taxon>Prolixibacteraceae</taxon>
        <taxon>Gaoshiqia</taxon>
    </lineage>
</organism>
<feature type="domain" description="TonB-dependent receptor-like beta-barrel" evidence="11">
    <location>
        <begin position="434"/>
        <end position="890"/>
    </location>
</feature>
<keyword evidence="13" id="KW-0675">Receptor</keyword>
<dbReference type="CDD" id="cd01347">
    <property type="entry name" value="ligand_gated_channel"/>
    <property type="match status" value="1"/>
</dbReference>
<keyword evidence="3 8" id="KW-1134">Transmembrane beta strand</keyword>
<evidence type="ECO:0000256" key="7">
    <source>
        <dbReference type="ARBA" id="ARBA00023237"/>
    </source>
</evidence>
<evidence type="ECO:0000256" key="8">
    <source>
        <dbReference type="PROSITE-ProRule" id="PRU01360"/>
    </source>
</evidence>
<evidence type="ECO:0000256" key="5">
    <source>
        <dbReference type="ARBA" id="ARBA00023077"/>
    </source>
</evidence>
<evidence type="ECO:0000256" key="2">
    <source>
        <dbReference type="ARBA" id="ARBA00022448"/>
    </source>
</evidence>
<dbReference type="GO" id="GO:0009279">
    <property type="term" value="C:cell outer membrane"/>
    <property type="evidence" value="ECO:0007669"/>
    <property type="project" value="UniProtKB-SubCell"/>
</dbReference>
<dbReference type="Gene3D" id="2.60.40.1120">
    <property type="entry name" value="Carboxypeptidase-like, regulatory domain"/>
    <property type="match status" value="1"/>
</dbReference>